<feature type="chain" id="PRO_5012342523" description="HupE / UreJ protein" evidence="1">
    <location>
        <begin position="22"/>
        <end position="80"/>
    </location>
</feature>
<dbReference type="Proteomes" id="UP000186819">
    <property type="component" value="Unassembled WGS sequence"/>
</dbReference>
<organism evidence="2 3">
    <name type="scientific">Aromatoleum tolulyticum</name>
    <dbReference type="NCBI Taxonomy" id="34027"/>
    <lineage>
        <taxon>Bacteria</taxon>
        <taxon>Pseudomonadati</taxon>
        <taxon>Pseudomonadota</taxon>
        <taxon>Betaproteobacteria</taxon>
        <taxon>Rhodocyclales</taxon>
        <taxon>Rhodocyclaceae</taxon>
        <taxon>Aromatoleum</taxon>
    </lineage>
</organism>
<name>A0A1N6WB93_9RHOO</name>
<dbReference type="AlphaFoldDB" id="A0A1N6WB93"/>
<dbReference type="EMBL" id="FTMD01000007">
    <property type="protein sequence ID" value="SIQ87226.1"/>
    <property type="molecule type" value="Genomic_DNA"/>
</dbReference>
<evidence type="ECO:0000256" key="1">
    <source>
        <dbReference type="SAM" id="SignalP"/>
    </source>
</evidence>
<dbReference type="RefSeq" id="WP_076602472.1">
    <property type="nucleotide sequence ID" value="NZ_FTMD01000007.1"/>
</dbReference>
<sequence length="80" mass="7905">MTLPRIAAALAFTLVAGPALAHGDHGLVPGLAHMFSSGVEHLPAALVALVSAFFAVRSSGALRWTLGGVAAAAGALTFAL</sequence>
<evidence type="ECO:0008006" key="4">
    <source>
        <dbReference type="Google" id="ProtNLM"/>
    </source>
</evidence>
<accession>A0A1N6WB93</accession>
<gene>
    <name evidence="2" type="ORF">SAMN05421829_107189</name>
</gene>
<dbReference type="STRING" id="34027.SAMN05421829_107189"/>
<evidence type="ECO:0000313" key="3">
    <source>
        <dbReference type="Proteomes" id="UP000186819"/>
    </source>
</evidence>
<reference evidence="3" key="1">
    <citation type="submission" date="2017-01" db="EMBL/GenBank/DDBJ databases">
        <authorList>
            <person name="Varghese N."/>
            <person name="Submissions S."/>
        </authorList>
    </citation>
    <scope>NUCLEOTIDE SEQUENCE [LARGE SCALE GENOMIC DNA]</scope>
    <source>
        <strain evidence="3">ATCC 51758</strain>
    </source>
</reference>
<evidence type="ECO:0000313" key="2">
    <source>
        <dbReference type="EMBL" id="SIQ87226.1"/>
    </source>
</evidence>
<protein>
    <recommendedName>
        <fullName evidence="4">HupE / UreJ protein</fullName>
    </recommendedName>
</protein>
<feature type="signal peptide" evidence="1">
    <location>
        <begin position="1"/>
        <end position="21"/>
    </location>
</feature>
<keyword evidence="3" id="KW-1185">Reference proteome</keyword>
<keyword evidence="1" id="KW-0732">Signal</keyword>
<proteinExistence type="predicted"/>